<feature type="signal peptide" evidence="9">
    <location>
        <begin position="1"/>
        <end position="19"/>
    </location>
</feature>
<keyword evidence="3 9" id="KW-0732">Signal</keyword>
<dbReference type="NCBIfam" id="NF040941">
    <property type="entry name" value="GGGWT_bact"/>
    <property type="match status" value="1"/>
</dbReference>
<accession>A0A8J7TGV2</accession>
<evidence type="ECO:0000256" key="1">
    <source>
        <dbReference type="ARBA" id="ARBA00004613"/>
    </source>
</evidence>
<dbReference type="EMBL" id="JAAWVO010063640">
    <property type="protein sequence ID" value="MBN3323197.1"/>
    <property type="molecule type" value="Genomic_DNA"/>
</dbReference>
<dbReference type="Proteomes" id="UP000736164">
    <property type="component" value="Unassembled WGS sequence"/>
</dbReference>
<dbReference type="PANTHER" id="PTHR47221:SF6">
    <property type="entry name" value="FIBRINOGEN ALPHA CHAIN"/>
    <property type="match status" value="1"/>
</dbReference>
<sequence>MKRLFFPVLFVSVLHDIQTTSTNSVEISERSSAINQSTTAKGKYHGENMKPRLSKPSRENRHETCLTQCEMSAKLMKEEKHLMCRNLHHSLVSYTRSTRKMIRGMMEDHQKSLEFLSSQVRELMNKVLTLSTEVLKNNIEPFPHKPVQSHGRDCSDIIDTVHSISKTPSGIYIIQPEGLDYPFEVFCEMDYMGGGWTVIQRRSDGLIDFKREWSEYMDGFGHLPGEHWLGLRKVYHIVNQKNTNFQLHVALVSDDDTSSYASYDNFWIEDETRFFKIHLGRYAGSAGDAFRGYRQEENQNSMPFSTSDVDNDSCRPFCVFDGQAVESCSARNNGTGWWFNQCGMANLNGGAPDLERAMQPHIHWDTWTLNGVPVNIKSVTMKIKRVYSPFFK</sequence>
<evidence type="ECO:0000256" key="5">
    <source>
        <dbReference type="ARBA" id="ARBA00023157"/>
    </source>
</evidence>
<name>A0A8J7TGV2_ATRSP</name>
<feature type="compositionally biased region" description="Basic and acidic residues" evidence="8">
    <location>
        <begin position="44"/>
        <end position="59"/>
    </location>
</feature>
<keyword evidence="4 7" id="KW-0175">Coiled coil</keyword>
<dbReference type="PANTHER" id="PTHR47221">
    <property type="entry name" value="FIBRINOGEN ALPHA CHAIN"/>
    <property type="match status" value="1"/>
</dbReference>
<evidence type="ECO:0000256" key="9">
    <source>
        <dbReference type="SAM" id="SignalP"/>
    </source>
</evidence>
<dbReference type="Gene3D" id="3.90.215.10">
    <property type="entry name" value="Gamma Fibrinogen, chain A, domain 1"/>
    <property type="match status" value="1"/>
</dbReference>
<dbReference type="Gene3D" id="4.10.530.10">
    <property type="entry name" value="Gamma-fibrinogen Carboxyl Terminal Fragment, domain 2"/>
    <property type="match status" value="1"/>
</dbReference>
<dbReference type="InterPro" id="IPR036056">
    <property type="entry name" value="Fibrinogen-like_C"/>
</dbReference>
<evidence type="ECO:0000256" key="3">
    <source>
        <dbReference type="ARBA" id="ARBA00022729"/>
    </source>
</evidence>
<comment type="subcellular location">
    <subcellularLocation>
        <location evidence="1">Secreted</location>
    </subcellularLocation>
</comment>
<dbReference type="InterPro" id="IPR014716">
    <property type="entry name" value="Fibrinogen_a/b/g_C_1"/>
</dbReference>
<dbReference type="AlphaFoldDB" id="A0A8J7TGV2"/>
<keyword evidence="2" id="KW-0964">Secreted</keyword>
<evidence type="ECO:0000256" key="2">
    <source>
        <dbReference type="ARBA" id="ARBA00022525"/>
    </source>
</evidence>
<dbReference type="InterPro" id="IPR037579">
    <property type="entry name" value="FIB_ANG-like"/>
</dbReference>
<feature type="region of interest" description="Disordered" evidence="8">
    <location>
        <begin position="28"/>
        <end position="59"/>
    </location>
</feature>
<protein>
    <submittedName>
        <fullName evidence="11">ANGL5 protein</fullName>
    </submittedName>
</protein>
<dbReference type="GO" id="GO:0005576">
    <property type="term" value="C:extracellular region"/>
    <property type="evidence" value="ECO:0007669"/>
    <property type="project" value="UniProtKB-SubCell"/>
</dbReference>
<evidence type="ECO:0000259" key="10">
    <source>
        <dbReference type="PROSITE" id="PS51406"/>
    </source>
</evidence>
<dbReference type="SMART" id="SM00186">
    <property type="entry name" value="FBG"/>
    <property type="match status" value="1"/>
</dbReference>
<feature type="domain" description="Fibrinogen C-terminal" evidence="10">
    <location>
        <begin position="145"/>
        <end position="387"/>
    </location>
</feature>
<dbReference type="CDD" id="cd00087">
    <property type="entry name" value="FReD"/>
    <property type="match status" value="1"/>
</dbReference>
<evidence type="ECO:0000256" key="7">
    <source>
        <dbReference type="SAM" id="Coils"/>
    </source>
</evidence>
<dbReference type="SUPFAM" id="SSF56496">
    <property type="entry name" value="Fibrinogen C-terminal domain-like"/>
    <property type="match status" value="1"/>
</dbReference>
<evidence type="ECO:0000256" key="4">
    <source>
        <dbReference type="ARBA" id="ARBA00023054"/>
    </source>
</evidence>
<evidence type="ECO:0000313" key="12">
    <source>
        <dbReference type="Proteomes" id="UP000736164"/>
    </source>
</evidence>
<feature type="chain" id="PRO_5035311286" evidence="9">
    <location>
        <begin position="20"/>
        <end position="392"/>
    </location>
</feature>
<evidence type="ECO:0000313" key="11">
    <source>
        <dbReference type="EMBL" id="MBN3323197.1"/>
    </source>
</evidence>
<comment type="caution">
    <text evidence="11">The sequence shown here is derived from an EMBL/GenBank/DDBJ whole genome shotgun (WGS) entry which is preliminary data.</text>
</comment>
<keyword evidence="12" id="KW-1185">Reference proteome</keyword>
<dbReference type="InterPro" id="IPR002181">
    <property type="entry name" value="Fibrinogen_a/b/g_C_dom"/>
</dbReference>
<organism evidence="11 12">
    <name type="scientific">Atractosteus spatula</name>
    <name type="common">Alligator gar</name>
    <name type="synonym">Lepisosteus spatula</name>
    <dbReference type="NCBI Taxonomy" id="7917"/>
    <lineage>
        <taxon>Eukaryota</taxon>
        <taxon>Metazoa</taxon>
        <taxon>Chordata</taxon>
        <taxon>Craniata</taxon>
        <taxon>Vertebrata</taxon>
        <taxon>Euteleostomi</taxon>
        <taxon>Actinopterygii</taxon>
        <taxon>Neopterygii</taxon>
        <taxon>Holostei</taxon>
        <taxon>Semionotiformes</taxon>
        <taxon>Lepisosteidae</taxon>
        <taxon>Atractosteus</taxon>
    </lineage>
</organism>
<dbReference type="Pfam" id="PF00147">
    <property type="entry name" value="Fibrinogen_C"/>
    <property type="match status" value="1"/>
</dbReference>
<feature type="compositionally biased region" description="Polar residues" evidence="8">
    <location>
        <begin position="28"/>
        <end position="40"/>
    </location>
</feature>
<gene>
    <name evidence="11" type="primary">Angptl5</name>
    <name evidence="11" type="ORF">GTO95_0009919</name>
</gene>
<feature type="non-terminal residue" evidence="11">
    <location>
        <position position="1"/>
    </location>
</feature>
<dbReference type="PROSITE" id="PS51406">
    <property type="entry name" value="FIBRINOGEN_C_2"/>
    <property type="match status" value="1"/>
</dbReference>
<dbReference type="GO" id="GO:0007596">
    <property type="term" value="P:blood coagulation"/>
    <property type="evidence" value="ECO:0007669"/>
    <property type="project" value="InterPro"/>
</dbReference>
<feature type="non-terminal residue" evidence="11">
    <location>
        <position position="392"/>
    </location>
</feature>
<reference evidence="11" key="1">
    <citation type="journal article" date="2021" name="Cell">
        <title>Tracing the genetic footprints of vertebrate landing in non-teleost ray-finned fishes.</title>
        <authorList>
            <person name="Bi X."/>
            <person name="Wang K."/>
            <person name="Yang L."/>
            <person name="Pan H."/>
            <person name="Jiang H."/>
            <person name="Wei Q."/>
            <person name="Fang M."/>
            <person name="Yu H."/>
            <person name="Zhu C."/>
            <person name="Cai Y."/>
            <person name="He Y."/>
            <person name="Gan X."/>
            <person name="Zeng H."/>
            <person name="Yu D."/>
            <person name="Zhu Y."/>
            <person name="Jiang H."/>
            <person name="Qiu Q."/>
            <person name="Yang H."/>
            <person name="Zhang Y.E."/>
            <person name="Wang W."/>
            <person name="Zhu M."/>
            <person name="He S."/>
            <person name="Zhang G."/>
        </authorList>
    </citation>
    <scope>NUCLEOTIDE SEQUENCE</scope>
    <source>
        <strain evidence="11">Allg_001</strain>
    </source>
</reference>
<proteinExistence type="predicted"/>
<evidence type="ECO:0000256" key="8">
    <source>
        <dbReference type="SAM" id="MobiDB-lite"/>
    </source>
</evidence>
<keyword evidence="6" id="KW-0325">Glycoprotein</keyword>
<feature type="coiled-coil region" evidence="7">
    <location>
        <begin position="106"/>
        <end position="133"/>
    </location>
</feature>
<dbReference type="InterPro" id="IPR020837">
    <property type="entry name" value="Fibrinogen_CS"/>
</dbReference>
<dbReference type="PROSITE" id="PS00514">
    <property type="entry name" value="FIBRINOGEN_C_1"/>
    <property type="match status" value="1"/>
</dbReference>
<evidence type="ECO:0000256" key="6">
    <source>
        <dbReference type="ARBA" id="ARBA00023180"/>
    </source>
</evidence>
<keyword evidence="5" id="KW-1015">Disulfide bond</keyword>